<proteinExistence type="predicted"/>
<comment type="caution">
    <text evidence="2">The sequence shown here is derived from an EMBL/GenBank/DDBJ whole genome shotgun (WGS) entry which is preliminary data.</text>
</comment>
<protein>
    <submittedName>
        <fullName evidence="2">Uncharacterized protein</fullName>
    </submittedName>
</protein>
<gene>
    <name evidence="2" type="ORF">ACFSJD_05425</name>
</gene>
<dbReference type="Proteomes" id="UP001597114">
    <property type="component" value="Unassembled WGS sequence"/>
</dbReference>
<dbReference type="EMBL" id="JBHUCO010000006">
    <property type="protein sequence ID" value="MFD1516916.1"/>
    <property type="molecule type" value="Genomic_DNA"/>
</dbReference>
<sequence length="65" mass="6652">MGDRIQFIASVADSIGYSGLLIAIVVGGLVAAAVVSALTGELYASDLRRAAVERSARSLPPAAHR</sequence>
<accession>A0ABW4EMQ6</accession>
<evidence type="ECO:0000256" key="1">
    <source>
        <dbReference type="SAM" id="Phobius"/>
    </source>
</evidence>
<feature type="transmembrane region" description="Helical" evidence="1">
    <location>
        <begin position="20"/>
        <end position="44"/>
    </location>
</feature>
<evidence type="ECO:0000313" key="2">
    <source>
        <dbReference type="EMBL" id="MFD1516916.1"/>
    </source>
</evidence>
<reference evidence="3" key="1">
    <citation type="journal article" date="2019" name="Int. J. Syst. Evol. Microbiol.">
        <title>The Global Catalogue of Microorganisms (GCM) 10K type strain sequencing project: providing services to taxonomists for standard genome sequencing and annotation.</title>
        <authorList>
            <consortium name="The Broad Institute Genomics Platform"/>
            <consortium name="The Broad Institute Genome Sequencing Center for Infectious Disease"/>
            <person name="Wu L."/>
            <person name="Ma J."/>
        </authorList>
    </citation>
    <scope>NUCLEOTIDE SEQUENCE [LARGE SCALE GENOMIC DNA]</scope>
    <source>
        <strain evidence="3">CCM 7043</strain>
    </source>
</reference>
<organism evidence="2 3">
    <name type="scientific">Pseudonocardia yunnanensis</name>
    <dbReference type="NCBI Taxonomy" id="58107"/>
    <lineage>
        <taxon>Bacteria</taxon>
        <taxon>Bacillati</taxon>
        <taxon>Actinomycetota</taxon>
        <taxon>Actinomycetes</taxon>
        <taxon>Pseudonocardiales</taxon>
        <taxon>Pseudonocardiaceae</taxon>
        <taxon>Pseudonocardia</taxon>
    </lineage>
</organism>
<keyword evidence="1" id="KW-0812">Transmembrane</keyword>
<keyword evidence="3" id="KW-1185">Reference proteome</keyword>
<evidence type="ECO:0000313" key="3">
    <source>
        <dbReference type="Proteomes" id="UP001597114"/>
    </source>
</evidence>
<keyword evidence="1" id="KW-0472">Membrane</keyword>
<dbReference type="RefSeq" id="WP_344728946.1">
    <property type="nucleotide sequence ID" value="NZ_BAAAUS010000059.1"/>
</dbReference>
<name>A0ABW4EMQ6_9PSEU</name>
<keyword evidence="1" id="KW-1133">Transmembrane helix</keyword>